<dbReference type="SMART" id="SM00409">
    <property type="entry name" value="IG"/>
    <property type="match status" value="4"/>
</dbReference>
<accession>A0A1S3LIE2</accession>
<dbReference type="InterPro" id="IPR007110">
    <property type="entry name" value="Ig-like_dom"/>
</dbReference>
<dbReference type="PRINTS" id="PR01474">
    <property type="entry name" value="VCAM1"/>
</dbReference>
<dbReference type="AlphaFoldDB" id="A0A1S3LIE2"/>
<dbReference type="Pfam" id="PF13927">
    <property type="entry name" value="Ig_3"/>
    <property type="match status" value="1"/>
</dbReference>
<organism evidence="7 8">
    <name type="scientific">Salmo salar</name>
    <name type="common">Atlantic salmon</name>
    <dbReference type="NCBI Taxonomy" id="8030"/>
    <lineage>
        <taxon>Eukaryota</taxon>
        <taxon>Metazoa</taxon>
        <taxon>Chordata</taxon>
        <taxon>Craniata</taxon>
        <taxon>Vertebrata</taxon>
        <taxon>Euteleostomi</taxon>
        <taxon>Actinopterygii</taxon>
        <taxon>Neopterygii</taxon>
        <taxon>Teleostei</taxon>
        <taxon>Protacanthopterygii</taxon>
        <taxon>Salmoniformes</taxon>
        <taxon>Salmonidae</taxon>
        <taxon>Salmoninae</taxon>
        <taxon>Salmo</taxon>
    </lineage>
</organism>
<evidence type="ECO:0000256" key="3">
    <source>
        <dbReference type="ARBA" id="ARBA00045430"/>
    </source>
</evidence>
<dbReference type="SUPFAM" id="SSF48726">
    <property type="entry name" value="Immunoglobulin"/>
    <property type="match status" value="4"/>
</dbReference>
<dbReference type="GeneID" id="106566765"/>
<evidence type="ECO:0000256" key="5">
    <source>
        <dbReference type="SAM" id="Phobius"/>
    </source>
</evidence>
<feature type="domain" description="Ig-like" evidence="6">
    <location>
        <begin position="218"/>
        <end position="311"/>
    </location>
</feature>
<comment type="subunit">
    <text evidence="4">Predominantly monomer of isoform CD22-beta. Also found as heterodimer of isoform CD22-beta and a shorter isoform. Interacts with PTPN6/SHP-1, LYN, SYK, PIK3R1/PIK3R2 and PLCG1 upon phosphorylation. Interacts with GRB2, INPP5D and SHC1 upon phosphorylation. May form a complex with INPP5D/SHIP, GRB2 and SHC1.</text>
</comment>
<feature type="domain" description="Ig-like" evidence="6">
    <location>
        <begin position="131"/>
        <end position="209"/>
    </location>
</feature>
<keyword evidence="7" id="KW-1185">Reference proteome</keyword>
<dbReference type="GO" id="GO:0016020">
    <property type="term" value="C:membrane"/>
    <property type="evidence" value="ECO:0007669"/>
    <property type="project" value="InterPro"/>
</dbReference>
<feature type="transmembrane region" description="Helical" evidence="5">
    <location>
        <begin position="410"/>
        <end position="430"/>
    </location>
</feature>
<evidence type="ECO:0000256" key="4">
    <source>
        <dbReference type="ARBA" id="ARBA00046458"/>
    </source>
</evidence>
<dbReference type="CDD" id="cd00096">
    <property type="entry name" value="Ig"/>
    <property type="match status" value="1"/>
</dbReference>
<reference evidence="8" key="1">
    <citation type="submission" date="2025-08" db="UniProtKB">
        <authorList>
            <consortium name="RefSeq"/>
        </authorList>
    </citation>
    <scope>IDENTIFICATION</scope>
</reference>
<dbReference type="RefSeq" id="XP_013990610.2">
    <property type="nucleotide sequence ID" value="XM_014135135.2"/>
</dbReference>
<dbReference type="PaxDb" id="8030-ENSSSAP00000099313"/>
<dbReference type="InterPro" id="IPR003599">
    <property type="entry name" value="Ig_sub"/>
</dbReference>
<dbReference type="InterPro" id="IPR003598">
    <property type="entry name" value="Ig_sub2"/>
</dbReference>
<dbReference type="Pfam" id="PF13895">
    <property type="entry name" value="Ig_2"/>
    <property type="match status" value="2"/>
</dbReference>
<name>A0A1S3LIE2_SALSA</name>
<evidence type="ECO:0000259" key="6">
    <source>
        <dbReference type="PROSITE" id="PS50835"/>
    </source>
</evidence>
<dbReference type="Proteomes" id="UP001652741">
    <property type="component" value="Chromosome ssa13"/>
</dbReference>
<dbReference type="InterPro" id="IPR003989">
    <property type="entry name" value="VCAM-1"/>
</dbReference>
<gene>
    <name evidence="8" type="primary">LOC106566765</name>
</gene>
<keyword evidence="5" id="KW-1133">Transmembrane helix</keyword>
<dbReference type="InterPro" id="IPR056386">
    <property type="entry name" value="Ig_CD22"/>
</dbReference>
<dbReference type="PROSITE" id="PS50835">
    <property type="entry name" value="IG_LIKE"/>
    <property type="match status" value="3"/>
</dbReference>
<evidence type="ECO:0000313" key="8">
    <source>
        <dbReference type="RefSeq" id="XP_013990610.2"/>
    </source>
</evidence>
<dbReference type="PANTHER" id="PTHR46013">
    <property type="entry name" value="VASCULAR CELL ADHESION MOLECULE 1"/>
    <property type="match status" value="1"/>
</dbReference>
<keyword evidence="5" id="KW-0812">Transmembrane</keyword>
<dbReference type="Gene3D" id="2.60.40.10">
    <property type="entry name" value="Immunoglobulins"/>
    <property type="match status" value="4"/>
</dbReference>
<dbReference type="KEGG" id="sasa:106566765"/>
<dbReference type="GO" id="GO:0098609">
    <property type="term" value="P:cell-cell adhesion"/>
    <property type="evidence" value="ECO:0007669"/>
    <property type="project" value="InterPro"/>
</dbReference>
<evidence type="ECO:0000313" key="7">
    <source>
        <dbReference type="Proteomes" id="UP001652741"/>
    </source>
</evidence>
<evidence type="ECO:0000256" key="1">
    <source>
        <dbReference type="ARBA" id="ARBA00040106"/>
    </source>
</evidence>
<dbReference type="InterPro" id="IPR036179">
    <property type="entry name" value="Ig-like_dom_sf"/>
</dbReference>
<sequence>MVGNAKMALRTAGSVIVVFILSVSGGLGQFNVTYTKTSIFALKGSSVDLPCSYTYPSGYTVGTTQWHYWKYRQYNNEIKHRSEYSGRVEYRGNKINDCTLRIRNLRECDSGEYRFRYETIAHDTWSYIWRPASGGVTLSVTDLKVWLTSTMVTEGSPVTLTCRTISPLSDNTNPTYIWYKNRQYLQYNSSPWYIYSVSSDDAGSYSCAVKGHEDLHSPEVTLTVRYKPKNILVSISPSGEIVEGSSVTLTCSSDANPPVQTYTWYKRNVTTPKAPGQIYNISYIRLEDSGEYYCEAGNKYELINSSSVFVNVQYRPKNTSVSVNPSGEIVEHSSVNLTCNSDANPPVQKYTWFKKTVISPKAFGQIYSITNIRSEDSGEYYCEAQNEKGASNSTVRLIIVSGKQTSSIKIAVGITVVALVLILLFTFLWFRKRAPKSTDTRDTAEDGQGGSSHLYDTISGMAMTPNAVQTVDTDEEENIHYDSVHFSPFRNQEVSMYSTVQLPNKEIQYTVVKFKHLGVAPQPAAHGAEDPSAIYSTINKPRTWAHEGKFLCSHTVFPRPLTGSL</sequence>
<keyword evidence="5" id="KW-0472">Membrane</keyword>
<protein>
    <recommendedName>
        <fullName evidence="1">B-cell receptor CD22</fullName>
    </recommendedName>
    <alternativeName>
        <fullName evidence="2">Sialic acid-binding Ig-like lectin 2</fullName>
    </alternativeName>
</protein>
<dbReference type="Pfam" id="PF24518">
    <property type="entry name" value="Ig_CD22"/>
    <property type="match status" value="1"/>
</dbReference>
<comment type="function">
    <text evidence="3">Most highly expressed siglec (sialic acid-binding immunoglobulin-like lectin) on B-cells that plays a role in various aspects of B-cell biology including differentiation, antigen presentation, and trafficking to bone marrow. Binds to alpha 2,6-linked sialic acid residues of surface molecules such as CD22 itself, CD45 and IgM in a cis configuration. Can also bind to ligands on other cells as an adhesion molecule in a trans configuration. Acts as an inhibitory coreceptor on the surface of B-cells and inhibits B-cell receptor induced signaling, characterized by inhibition of the calcium mobilization and cellular activation. Mechanistically, the immunoreceptor tyrosine-based inhibitory motif domain is phosphorylated by the Src kinase LYN, which in turn leads to the recruitment of the protein tyrosine phosphatase 1/PTPN6, leading to the negative regulation of BCR signaling. If this negative signaling from is of sufficient strength, apoptosis of the B-cell can be induced.</text>
</comment>
<dbReference type="SMART" id="SM00408">
    <property type="entry name" value="IGc2"/>
    <property type="match status" value="4"/>
</dbReference>
<dbReference type="PANTHER" id="PTHR46013:SF4">
    <property type="entry name" value="B-CELL RECEPTOR CD22-RELATED"/>
    <property type="match status" value="1"/>
</dbReference>
<feature type="domain" description="Ig-like" evidence="6">
    <location>
        <begin position="316"/>
        <end position="398"/>
    </location>
</feature>
<proteinExistence type="predicted"/>
<evidence type="ECO:0000256" key="2">
    <source>
        <dbReference type="ARBA" id="ARBA00041781"/>
    </source>
</evidence>
<dbReference type="InterPro" id="IPR013783">
    <property type="entry name" value="Ig-like_fold"/>
</dbReference>